<keyword evidence="2" id="KW-0479">Metal-binding</keyword>
<dbReference type="GO" id="GO:0006552">
    <property type="term" value="P:L-leucine catabolic process"/>
    <property type="evidence" value="ECO:0007669"/>
    <property type="project" value="TreeGrafter"/>
</dbReference>
<evidence type="ECO:0000259" key="4">
    <source>
        <dbReference type="PROSITE" id="PS50991"/>
    </source>
</evidence>
<dbReference type="PANTHER" id="PTHR42738">
    <property type="entry name" value="HYDROXYMETHYLGLUTARYL-COA LYASE"/>
    <property type="match status" value="1"/>
</dbReference>
<dbReference type="Gene3D" id="3.20.20.70">
    <property type="entry name" value="Aldolase class I"/>
    <property type="match status" value="1"/>
</dbReference>
<keyword evidence="6" id="KW-1185">Reference proteome</keyword>
<dbReference type="GO" id="GO:0046951">
    <property type="term" value="P:ketone body biosynthetic process"/>
    <property type="evidence" value="ECO:0007669"/>
    <property type="project" value="TreeGrafter"/>
</dbReference>
<evidence type="ECO:0000256" key="2">
    <source>
        <dbReference type="ARBA" id="ARBA00022723"/>
    </source>
</evidence>
<dbReference type="Pfam" id="PF00682">
    <property type="entry name" value="HMGL-like"/>
    <property type="match status" value="1"/>
</dbReference>
<dbReference type="CDD" id="cd07938">
    <property type="entry name" value="DRE_TIM_HMGL"/>
    <property type="match status" value="1"/>
</dbReference>
<comment type="similarity">
    <text evidence="1">Belongs to the HMG-CoA lyase family.</text>
</comment>
<protein>
    <submittedName>
        <fullName evidence="5">Hydroxymethylglutaryl-CoA lyase MvaB</fullName>
        <ecNumber evidence="5">4.1.3.4</ecNumber>
    </submittedName>
</protein>
<sequence length="297" mass="30857">MMSKAVEIFEVGPRDGLQNEPAFISSEDKIALTQALAGAGLRRIECASFVSPKWVPQMADAAQVVEGVTPGAAQLYALAPNNRGLQAALATPVGGLCVFIAATEGFSRANTNISLAGAVERVQDVIATFRAEAPEGVRLRGYISCVTECPYDGPVAPSEVARLAELLHGAGCDEISLGDTIGTAYPEQVARMLEAVVRVVPAEALAGHYHDTAGRALANIDVSLDYGLRIFDASIAGLGGCPYAPGAKGNVDTELVYAHLIARGYDISGAPDRAGLAQAARLARKILGRTEGAIDAI</sequence>
<proteinExistence type="inferred from homology"/>
<feature type="domain" description="Pyruvate carboxyltransferase" evidence="4">
    <location>
        <begin position="6"/>
        <end position="271"/>
    </location>
</feature>
<evidence type="ECO:0000313" key="6">
    <source>
        <dbReference type="Proteomes" id="UP000028680"/>
    </source>
</evidence>
<organism evidence="5 6">
    <name type="scientific">Planktomarina temperata RCA23</name>
    <dbReference type="NCBI Taxonomy" id="666509"/>
    <lineage>
        <taxon>Bacteria</taxon>
        <taxon>Pseudomonadati</taxon>
        <taxon>Pseudomonadota</taxon>
        <taxon>Alphaproteobacteria</taxon>
        <taxon>Rhodobacterales</taxon>
        <taxon>Paracoccaceae</taxon>
        <taxon>Planktomarina</taxon>
    </lineage>
</organism>
<dbReference type="EC" id="4.1.3.4" evidence="5"/>
<dbReference type="PROSITE" id="PS50991">
    <property type="entry name" value="PYR_CT"/>
    <property type="match status" value="1"/>
</dbReference>
<dbReference type="InterPro" id="IPR013785">
    <property type="entry name" value="Aldolase_TIM"/>
</dbReference>
<dbReference type="EMBL" id="CP003984">
    <property type="protein sequence ID" value="AII86893.1"/>
    <property type="molecule type" value="Genomic_DNA"/>
</dbReference>
<evidence type="ECO:0000313" key="5">
    <source>
        <dbReference type="EMBL" id="AII86893.1"/>
    </source>
</evidence>
<dbReference type="GO" id="GO:0046872">
    <property type="term" value="F:metal ion binding"/>
    <property type="evidence" value="ECO:0007669"/>
    <property type="project" value="UniProtKB-KW"/>
</dbReference>
<keyword evidence="3 5" id="KW-0456">Lyase</keyword>
<dbReference type="AlphaFoldDB" id="A0AAN0RIN3"/>
<dbReference type="Proteomes" id="UP000028680">
    <property type="component" value="Chromosome"/>
</dbReference>
<evidence type="ECO:0000256" key="1">
    <source>
        <dbReference type="ARBA" id="ARBA00009405"/>
    </source>
</evidence>
<gene>
    <name evidence="5" type="primary">mvaB</name>
    <name evidence="5" type="ORF">RCA23_c13500</name>
</gene>
<name>A0AAN0RIN3_9RHOB</name>
<dbReference type="KEGG" id="ptp:RCA23_c13500"/>
<dbReference type="GO" id="GO:0004419">
    <property type="term" value="F:hydroxymethylglutaryl-CoA lyase activity"/>
    <property type="evidence" value="ECO:0007669"/>
    <property type="project" value="UniProtKB-EC"/>
</dbReference>
<dbReference type="FunFam" id="3.20.20.70:FF:000071">
    <property type="entry name" value="Hydroxymethylglutaryl-CoA lyase"/>
    <property type="match status" value="1"/>
</dbReference>
<dbReference type="InterPro" id="IPR043594">
    <property type="entry name" value="HMGL"/>
</dbReference>
<dbReference type="InterPro" id="IPR000891">
    <property type="entry name" value="PYR_CT"/>
</dbReference>
<accession>A0AAN0RIN3</accession>
<evidence type="ECO:0000256" key="3">
    <source>
        <dbReference type="ARBA" id="ARBA00023239"/>
    </source>
</evidence>
<reference evidence="5 6" key="1">
    <citation type="journal article" date="2014" name="ISME J.">
        <title>Adaptation of an abundant Roseobacter RCA organism to pelagic systems revealed by genomic and transcriptomic analyses.</title>
        <authorList>
            <person name="Voget S."/>
            <person name="Wemheuer B."/>
            <person name="Brinkhoff T."/>
            <person name="Vollmers J."/>
            <person name="Dietrich S."/>
            <person name="Giebel H.A."/>
            <person name="Beardsley C."/>
            <person name="Sardemann C."/>
            <person name="Bakenhus I."/>
            <person name="Billerbeck S."/>
            <person name="Daniel R."/>
            <person name="Simon M."/>
        </authorList>
    </citation>
    <scope>NUCLEOTIDE SEQUENCE [LARGE SCALE GENOMIC DNA]</scope>
    <source>
        <strain evidence="5 6">RCA23</strain>
    </source>
</reference>
<dbReference type="SUPFAM" id="SSF51569">
    <property type="entry name" value="Aldolase"/>
    <property type="match status" value="1"/>
</dbReference>
<dbReference type="PANTHER" id="PTHR42738:SF7">
    <property type="entry name" value="HYDROXYMETHYLGLUTARYL-COA LYASE"/>
    <property type="match status" value="1"/>
</dbReference>
<dbReference type="NCBIfam" id="NF004283">
    <property type="entry name" value="PRK05692.1"/>
    <property type="match status" value="1"/>
</dbReference>